<dbReference type="InterPro" id="IPR033399">
    <property type="entry name" value="TP_0789-like"/>
</dbReference>
<feature type="signal peptide" evidence="1">
    <location>
        <begin position="1"/>
        <end position="27"/>
    </location>
</feature>
<dbReference type="Pfam" id="PF17131">
    <property type="entry name" value="LolA_like"/>
    <property type="match status" value="1"/>
</dbReference>
<dbReference type="STRING" id="54.SAMN02745121_07891"/>
<dbReference type="OrthoDB" id="9803781at2"/>
<dbReference type="Gene3D" id="2.50.20.10">
    <property type="entry name" value="Lipoprotein localisation LolA/LolB/LppX"/>
    <property type="match status" value="1"/>
</dbReference>
<reference evidence="4" key="1">
    <citation type="submission" date="2016-10" db="EMBL/GenBank/DDBJ databases">
        <authorList>
            <person name="Varghese N."/>
            <person name="Submissions S."/>
        </authorList>
    </citation>
    <scope>NUCLEOTIDE SEQUENCE [LARGE SCALE GENOMIC DNA]</scope>
    <source>
        <strain evidence="4">ATCC 25963</strain>
    </source>
</reference>
<dbReference type="CDD" id="cd16329">
    <property type="entry name" value="LolA_like"/>
    <property type="match status" value="1"/>
</dbReference>
<evidence type="ECO:0000259" key="2">
    <source>
        <dbReference type="Pfam" id="PF17131"/>
    </source>
</evidence>
<proteinExistence type="predicted"/>
<sequence length="256" mass="28410">MKPVTFLLASALVLPATITVAPQAVSAAEDAFSKGAAILKVADERAARFPDQTYTASMEIFKGGNLRQTMIFKMSMKGLEKQFINFTAPGDVAGMKILMEDRDTIYMYSPEFQKVRRVAAHMQNQGFLGSEFTPEDMVLAKLSPSFDAELIGKTGDETKLVLKPKAGQSTSFSKLEIFIDSKVGGITRIHYFDPSGKHIRTQSREAWQPFEGTQIPTKIRMKNLKTGDETVINLSEIDVKTPVSDDLFSRRTLMRG</sequence>
<dbReference type="EMBL" id="FOMX01000041">
    <property type="protein sequence ID" value="SFF27818.1"/>
    <property type="molecule type" value="Genomic_DNA"/>
</dbReference>
<accession>A0A1I2HE38</accession>
<evidence type="ECO:0000256" key="1">
    <source>
        <dbReference type="SAM" id="SignalP"/>
    </source>
</evidence>
<feature type="domain" description="Uncharacterized protein TP-0789" evidence="2">
    <location>
        <begin position="79"/>
        <end position="255"/>
    </location>
</feature>
<name>A0A1I2HE38_9BACT</name>
<protein>
    <submittedName>
        <fullName evidence="3">Outer membrane lipoprotein-sorting protein</fullName>
    </submittedName>
</protein>
<dbReference type="AlphaFoldDB" id="A0A1I2HE38"/>
<gene>
    <name evidence="3" type="ORF">SAMN02745121_07891</name>
</gene>
<dbReference type="RefSeq" id="WP_096326237.1">
    <property type="nucleotide sequence ID" value="NZ_FOMX01000041.1"/>
</dbReference>
<feature type="chain" id="PRO_5011795971" evidence="1">
    <location>
        <begin position="28"/>
        <end position="256"/>
    </location>
</feature>
<evidence type="ECO:0000313" key="4">
    <source>
        <dbReference type="Proteomes" id="UP000199400"/>
    </source>
</evidence>
<dbReference type="Proteomes" id="UP000199400">
    <property type="component" value="Unassembled WGS sequence"/>
</dbReference>
<keyword evidence="4" id="KW-1185">Reference proteome</keyword>
<keyword evidence="1" id="KW-0732">Signal</keyword>
<evidence type="ECO:0000313" key="3">
    <source>
        <dbReference type="EMBL" id="SFF27818.1"/>
    </source>
</evidence>
<keyword evidence="3" id="KW-0449">Lipoprotein</keyword>
<organism evidence="3 4">
    <name type="scientific">Nannocystis exedens</name>
    <dbReference type="NCBI Taxonomy" id="54"/>
    <lineage>
        <taxon>Bacteria</taxon>
        <taxon>Pseudomonadati</taxon>
        <taxon>Myxococcota</taxon>
        <taxon>Polyangia</taxon>
        <taxon>Nannocystales</taxon>
        <taxon>Nannocystaceae</taxon>
        <taxon>Nannocystis</taxon>
    </lineage>
</organism>